<organism evidence="1">
    <name type="scientific">Methyloraptor flagellatus</name>
    <dbReference type="NCBI Taxonomy" id="3162530"/>
    <lineage>
        <taxon>Bacteria</taxon>
        <taxon>Pseudomonadati</taxon>
        <taxon>Pseudomonadota</taxon>
        <taxon>Alphaproteobacteria</taxon>
        <taxon>Hyphomicrobiales</taxon>
        <taxon>Ancalomicrobiaceae</taxon>
        <taxon>Methyloraptor</taxon>
    </lineage>
</organism>
<gene>
    <name evidence="1" type="ORF">ABS361_07690</name>
</gene>
<dbReference type="EMBL" id="CP158568">
    <property type="protein sequence ID" value="XBY47009.1"/>
    <property type="molecule type" value="Genomic_DNA"/>
</dbReference>
<proteinExistence type="predicted"/>
<dbReference type="AlphaFoldDB" id="A0AAU7XHU0"/>
<evidence type="ECO:0000313" key="1">
    <source>
        <dbReference type="EMBL" id="XBY47009.1"/>
    </source>
</evidence>
<protein>
    <submittedName>
        <fullName evidence="1">Uncharacterized protein</fullName>
    </submittedName>
</protein>
<sequence>MRFDQNPNGLGQVAGHVAREDLIECAVHLFHPPFFRLSRGDRIALFAWRNTVGRGTRIISMTEQRPREARRPQKNVAVILVPGNNVGSDRRTALARAGQIRTSIPAFGANPYLNIGR</sequence>
<accession>A0AAU7XHU0</accession>
<dbReference type="KEGG" id="mflg:ABS361_07690"/>
<name>A0AAU7XHU0_9HYPH</name>
<dbReference type="RefSeq" id="WP_407052094.1">
    <property type="nucleotide sequence ID" value="NZ_CP158568.1"/>
</dbReference>
<reference evidence="1" key="1">
    <citation type="submission" date="2024-06" db="EMBL/GenBank/DDBJ databases">
        <title>Methylostella associata gen. nov., sp. nov., a novel Ancalomicrobiaceae-affiliated facultatively methylotrophic bacteria that feed on methanotrophs of the genus Methylococcus.</title>
        <authorList>
            <person name="Saltykova V."/>
            <person name="Danilova O.V."/>
            <person name="Oshkin I.Y."/>
            <person name="Belova S.E."/>
            <person name="Pimenov N.V."/>
            <person name="Dedysh S.N."/>
        </authorList>
    </citation>
    <scope>NUCLEOTIDE SEQUENCE</scope>
    <source>
        <strain evidence="1">S20</strain>
    </source>
</reference>